<evidence type="ECO:0000313" key="2">
    <source>
        <dbReference type="Proteomes" id="UP000828390"/>
    </source>
</evidence>
<evidence type="ECO:0000313" key="1">
    <source>
        <dbReference type="EMBL" id="KAH3710643.1"/>
    </source>
</evidence>
<reference evidence="1" key="1">
    <citation type="journal article" date="2019" name="bioRxiv">
        <title>The Genome of the Zebra Mussel, Dreissena polymorpha: A Resource for Invasive Species Research.</title>
        <authorList>
            <person name="McCartney M.A."/>
            <person name="Auch B."/>
            <person name="Kono T."/>
            <person name="Mallez S."/>
            <person name="Zhang Y."/>
            <person name="Obille A."/>
            <person name="Becker A."/>
            <person name="Abrahante J.E."/>
            <person name="Garbe J."/>
            <person name="Badalamenti J.P."/>
            <person name="Herman A."/>
            <person name="Mangelson H."/>
            <person name="Liachko I."/>
            <person name="Sullivan S."/>
            <person name="Sone E.D."/>
            <person name="Koren S."/>
            <person name="Silverstein K.A.T."/>
            <person name="Beckman K.B."/>
            <person name="Gohl D.M."/>
        </authorList>
    </citation>
    <scope>NUCLEOTIDE SEQUENCE</scope>
    <source>
        <strain evidence="1">Duluth1</strain>
        <tissue evidence="1">Whole animal</tissue>
    </source>
</reference>
<comment type="caution">
    <text evidence="1">The sequence shown here is derived from an EMBL/GenBank/DDBJ whole genome shotgun (WGS) entry which is preliminary data.</text>
</comment>
<reference evidence="1" key="2">
    <citation type="submission" date="2020-11" db="EMBL/GenBank/DDBJ databases">
        <authorList>
            <person name="McCartney M.A."/>
            <person name="Auch B."/>
            <person name="Kono T."/>
            <person name="Mallez S."/>
            <person name="Becker A."/>
            <person name="Gohl D.M."/>
            <person name="Silverstein K.A.T."/>
            <person name="Koren S."/>
            <person name="Bechman K.B."/>
            <person name="Herman A."/>
            <person name="Abrahante J.E."/>
            <person name="Garbe J."/>
        </authorList>
    </citation>
    <scope>NUCLEOTIDE SEQUENCE</scope>
    <source>
        <strain evidence="1">Duluth1</strain>
        <tissue evidence="1">Whole animal</tissue>
    </source>
</reference>
<keyword evidence="2" id="KW-1185">Reference proteome</keyword>
<dbReference type="AlphaFoldDB" id="A0A9D4BX52"/>
<accession>A0A9D4BX52</accession>
<dbReference type="Proteomes" id="UP000828390">
    <property type="component" value="Unassembled WGS sequence"/>
</dbReference>
<dbReference type="EMBL" id="JAIWYP010000014">
    <property type="protein sequence ID" value="KAH3710643.1"/>
    <property type="molecule type" value="Genomic_DNA"/>
</dbReference>
<name>A0A9D4BX52_DREPO</name>
<protein>
    <submittedName>
        <fullName evidence="1">Uncharacterized protein</fullName>
    </submittedName>
</protein>
<proteinExistence type="predicted"/>
<gene>
    <name evidence="1" type="ORF">DPMN_070132</name>
</gene>
<organism evidence="1 2">
    <name type="scientific">Dreissena polymorpha</name>
    <name type="common">Zebra mussel</name>
    <name type="synonym">Mytilus polymorpha</name>
    <dbReference type="NCBI Taxonomy" id="45954"/>
    <lineage>
        <taxon>Eukaryota</taxon>
        <taxon>Metazoa</taxon>
        <taxon>Spiralia</taxon>
        <taxon>Lophotrochozoa</taxon>
        <taxon>Mollusca</taxon>
        <taxon>Bivalvia</taxon>
        <taxon>Autobranchia</taxon>
        <taxon>Heteroconchia</taxon>
        <taxon>Euheterodonta</taxon>
        <taxon>Imparidentia</taxon>
        <taxon>Neoheterodontei</taxon>
        <taxon>Myida</taxon>
        <taxon>Dreissenoidea</taxon>
        <taxon>Dreissenidae</taxon>
        <taxon>Dreissena</taxon>
    </lineage>
</organism>
<sequence length="52" mass="6062">MLKSVAVRRFRILERKRQTDNYDNDDAASYLFVRGISGVHDDNSDDDNVEDE</sequence>